<sequence length="155" mass="16942">MPWNCLWGYEPPGPECHVSGPLQLLLQKEGVGQAHAWRSKSFRKARPCHWCHQPVSQGSCCRVCKYVCHTACEKKARSLGTEQATGSVANRNSANTVCYVEMRLCVVARDEGGGRRLRGRRCNARGAAAAAAAAARTSDTAPLARPTRARNKHSR</sequence>
<accession>A0A8S4DHF7</accession>
<dbReference type="SUPFAM" id="SSF57889">
    <property type="entry name" value="Cysteine-rich domain"/>
    <property type="match status" value="1"/>
</dbReference>
<dbReference type="InterPro" id="IPR002219">
    <property type="entry name" value="PKC_DAG/PE"/>
</dbReference>
<evidence type="ECO:0000256" key="3">
    <source>
        <dbReference type="SAM" id="MobiDB-lite"/>
    </source>
</evidence>
<evidence type="ECO:0000313" key="6">
    <source>
        <dbReference type="Proteomes" id="UP000653454"/>
    </source>
</evidence>
<dbReference type="AlphaFoldDB" id="A0A8S4DHF7"/>
<dbReference type="GO" id="GO:0046872">
    <property type="term" value="F:metal ion binding"/>
    <property type="evidence" value="ECO:0007669"/>
    <property type="project" value="UniProtKB-KW"/>
</dbReference>
<organism evidence="5 6">
    <name type="scientific">Plutella xylostella</name>
    <name type="common">Diamondback moth</name>
    <name type="synonym">Plutella maculipennis</name>
    <dbReference type="NCBI Taxonomy" id="51655"/>
    <lineage>
        <taxon>Eukaryota</taxon>
        <taxon>Metazoa</taxon>
        <taxon>Ecdysozoa</taxon>
        <taxon>Arthropoda</taxon>
        <taxon>Hexapoda</taxon>
        <taxon>Insecta</taxon>
        <taxon>Pterygota</taxon>
        <taxon>Neoptera</taxon>
        <taxon>Endopterygota</taxon>
        <taxon>Lepidoptera</taxon>
        <taxon>Glossata</taxon>
        <taxon>Ditrysia</taxon>
        <taxon>Yponomeutoidea</taxon>
        <taxon>Plutellidae</taxon>
        <taxon>Plutella</taxon>
    </lineage>
</organism>
<keyword evidence="1" id="KW-0479">Metal-binding</keyword>
<dbReference type="PROSITE" id="PS50081">
    <property type="entry name" value="ZF_DAG_PE_2"/>
    <property type="match status" value="1"/>
</dbReference>
<comment type="caution">
    <text evidence="5">The sequence shown here is derived from an EMBL/GenBank/DDBJ whole genome shotgun (WGS) entry which is preliminary data.</text>
</comment>
<protein>
    <submittedName>
        <fullName evidence="5">(diamondback moth) hypothetical protein</fullName>
    </submittedName>
</protein>
<evidence type="ECO:0000259" key="4">
    <source>
        <dbReference type="PROSITE" id="PS50081"/>
    </source>
</evidence>
<feature type="region of interest" description="Disordered" evidence="3">
    <location>
        <begin position="133"/>
        <end position="155"/>
    </location>
</feature>
<keyword evidence="2" id="KW-0862">Zinc</keyword>
<dbReference type="EMBL" id="CAJHNJ030000005">
    <property type="protein sequence ID" value="CAG9098692.1"/>
    <property type="molecule type" value="Genomic_DNA"/>
</dbReference>
<dbReference type="Gene3D" id="3.30.60.20">
    <property type="match status" value="1"/>
</dbReference>
<name>A0A8S4DHF7_PLUXY</name>
<evidence type="ECO:0000313" key="5">
    <source>
        <dbReference type="EMBL" id="CAG9098692.1"/>
    </source>
</evidence>
<evidence type="ECO:0000256" key="2">
    <source>
        <dbReference type="ARBA" id="ARBA00022833"/>
    </source>
</evidence>
<feature type="domain" description="Phorbol-ester/DAG-type" evidence="4">
    <location>
        <begin position="34"/>
        <end position="80"/>
    </location>
</feature>
<dbReference type="InterPro" id="IPR046349">
    <property type="entry name" value="C1-like_sf"/>
</dbReference>
<keyword evidence="6" id="KW-1185">Reference proteome</keyword>
<reference evidence="5" key="1">
    <citation type="submission" date="2020-11" db="EMBL/GenBank/DDBJ databases">
        <authorList>
            <person name="Whiteford S."/>
        </authorList>
    </citation>
    <scope>NUCLEOTIDE SEQUENCE</scope>
</reference>
<gene>
    <name evidence="5" type="ORF">PLXY2_LOCUS1927</name>
</gene>
<dbReference type="Proteomes" id="UP000653454">
    <property type="component" value="Unassembled WGS sequence"/>
</dbReference>
<proteinExistence type="predicted"/>
<evidence type="ECO:0000256" key="1">
    <source>
        <dbReference type="ARBA" id="ARBA00022723"/>
    </source>
</evidence>